<dbReference type="InterPro" id="IPR031468">
    <property type="entry name" value="SMP_LBD"/>
</dbReference>
<dbReference type="Pfam" id="PF00168">
    <property type="entry name" value="C2"/>
    <property type="match status" value="3"/>
</dbReference>
<keyword evidence="3" id="KW-0445">Lipid transport</keyword>
<feature type="region of interest" description="Disordered" evidence="7">
    <location>
        <begin position="810"/>
        <end position="841"/>
    </location>
</feature>
<evidence type="ECO:0000256" key="5">
    <source>
        <dbReference type="ARBA" id="ARBA00023136"/>
    </source>
</evidence>
<evidence type="ECO:0000256" key="6">
    <source>
        <dbReference type="SAM" id="Coils"/>
    </source>
</evidence>
<keyword evidence="5" id="KW-0472">Membrane</keyword>
<evidence type="ECO:0000259" key="8">
    <source>
        <dbReference type="PROSITE" id="PS50004"/>
    </source>
</evidence>
<dbReference type="PROSITE" id="PS51847">
    <property type="entry name" value="SMP"/>
    <property type="match status" value="1"/>
</dbReference>
<keyword evidence="4" id="KW-0446">Lipid-binding</keyword>
<organism evidence="10 11">
    <name type="scientific">Thlaspi arvense</name>
    <name type="common">Field penny-cress</name>
    <dbReference type="NCBI Taxonomy" id="13288"/>
    <lineage>
        <taxon>Eukaryota</taxon>
        <taxon>Viridiplantae</taxon>
        <taxon>Streptophyta</taxon>
        <taxon>Embryophyta</taxon>
        <taxon>Tracheophyta</taxon>
        <taxon>Spermatophyta</taxon>
        <taxon>Magnoliopsida</taxon>
        <taxon>eudicotyledons</taxon>
        <taxon>Gunneridae</taxon>
        <taxon>Pentapetalae</taxon>
        <taxon>rosids</taxon>
        <taxon>malvids</taxon>
        <taxon>Brassicales</taxon>
        <taxon>Brassicaceae</taxon>
        <taxon>Thlaspideae</taxon>
        <taxon>Thlaspi</taxon>
    </lineage>
</organism>
<protein>
    <recommendedName>
        <fullName evidence="12">C2 domain-containing protein</fullName>
    </recommendedName>
</protein>
<proteinExistence type="predicted"/>
<evidence type="ECO:0000256" key="1">
    <source>
        <dbReference type="ARBA" id="ARBA00004370"/>
    </source>
</evidence>
<feature type="domain" description="SMP-LTD" evidence="9">
    <location>
        <begin position="94"/>
        <end position="280"/>
    </location>
</feature>
<comment type="subcellular location">
    <subcellularLocation>
        <location evidence="1">Membrane</location>
    </subcellularLocation>
</comment>
<feature type="compositionally biased region" description="Low complexity" evidence="7">
    <location>
        <begin position="313"/>
        <end position="330"/>
    </location>
</feature>
<keyword evidence="2" id="KW-0813">Transport</keyword>
<dbReference type="Proteomes" id="UP000836841">
    <property type="component" value="Chromosome 3"/>
</dbReference>
<dbReference type="PANTHER" id="PTHR47264:SF3">
    <property type="entry name" value="SYNAPTOTAGMIN-5 ISOFORM X1"/>
    <property type="match status" value="1"/>
</dbReference>
<evidence type="ECO:0000259" key="9">
    <source>
        <dbReference type="PROSITE" id="PS51847"/>
    </source>
</evidence>
<dbReference type="PANTHER" id="PTHR47264">
    <property type="entry name" value="OS01G0128800 PROTEIN"/>
    <property type="match status" value="1"/>
</dbReference>
<feature type="coiled-coil region" evidence="6">
    <location>
        <begin position="768"/>
        <end position="795"/>
    </location>
</feature>
<name>A0AAU9S1W2_THLAR</name>
<keyword evidence="6" id="KW-0175">Coiled coil</keyword>
<sequence length="841" mass="93822">MVRRVKRKGLINTEAAREFLNHLVAERHSLLLLLPLVLAFWAIERWVFAFSNWVPLVVAVWASLQYGSYQRAILAEDLTKKWRQNVFNASTITPLEHCQWLNKLLSEIWLNFMNKKLSLRFASMVEKRLRQRRSRLIENIQLVEFSLGSCPPLLGLHGTCWSQSGEQNIMRLDFNWDTTDLSILLQAKLSKPFNRTARIVVNSLCIKGDILIRPTLEGRALLYSFVSNPEVRIGVAFGGGGGQSLPATELPGVSSWLVKILTETLNKKMVEPRRGCFSLPATDLHKTAVGGIIYVTVVSGSNLHRSVLRGSPSRSSDIGDGSNGNSGSSSSRDKPVQTFVEVELEQLSRRTEMRSGPNPAYQSTFNMILHDNTGTLKFNLYENNPGSVRYDSLASCEVKMKYVNDDSTMFWAFGSDNGVIAKHAEFCGQEIEMVIPFEGVSSGELTVRLLLKEWHFSDGSHSLNSVPSSSLHSLDGSSSLFSKTGRKIIVTVLSGRNLVSKDKTGKCDSSVKLQYGKTIQKTKTVTSAECLWNQKFEFEELAGEEYLKVKCYREEMLGTENIGTATLSLQGINNSEMHIWVPLEEVSSGELELLIEAVSPEYSEADSSKGLIELVLVEARDLVAADLRGTSDPYVRVQYGEKKQRTKVIYKTLNPKWNQTMEFPDDGSSLELYVKDHNTLLPTSSIGNCVVEYQRLKPNETADKWIPLQGVTRGEIRVRVTRKVTEVPRRASADSGSPFNKALLLSNQMKQVMIKFQNLIDDGDLEGLAEALGELESLEDEQEEYLVQLQTEQMLLINKIKDLGKEILNSSPVQAPSHSPSRSGSGSGAGSYTRRLLPAPI</sequence>
<dbReference type="AlphaFoldDB" id="A0AAU9S1W2"/>
<dbReference type="GO" id="GO:0008289">
    <property type="term" value="F:lipid binding"/>
    <property type="evidence" value="ECO:0007669"/>
    <property type="project" value="UniProtKB-KW"/>
</dbReference>
<dbReference type="CDD" id="cd21669">
    <property type="entry name" value="SMP_SF"/>
    <property type="match status" value="1"/>
</dbReference>
<evidence type="ECO:0000313" key="10">
    <source>
        <dbReference type="EMBL" id="CAH2053393.1"/>
    </source>
</evidence>
<feature type="domain" description="C2" evidence="8">
    <location>
        <begin position="587"/>
        <end position="706"/>
    </location>
</feature>
<evidence type="ECO:0000256" key="3">
    <source>
        <dbReference type="ARBA" id="ARBA00023055"/>
    </source>
</evidence>
<dbReference type="SUPFAM" id="SSF49562">
    <property type="entry name" value="C2 domain (Calcium/lipid-binding domain, CaLB)"/>
    <property type="match status" value="3"/>
</dbReference>
<accession>A0AAU9S1W2</accession>
<dbReference type="InterPro" id="IPR035892">
    <property type="entry name" value="C2_domain_sf"/>
</dbReference>
<evidence type="ECO:0008006" key="12">
    <source>
        <dbReference type="Google" id="ProtNLM"/>
    </source>
</evidence>
<dbReference type="EMBL" id="OU466859">
    <property type="protein sequence ID" value="CAH2053393.1"/>
    <property type="molecule type" value="Genomic_DNA"/>
</dbReference>
<gene>
    <name evidence="10" type="ORF">TAV2_LOCUS10257</name>
</gene>
<feature type="domain" description="C2" evidence="8">
    <location>
        <begin position="466"/>
        <end position="583"/>
    </location>
</feature>
<reference evidence="10 11" key="1">
    <citation type="submission" date="2022-03" db="EMBL/GenBank/DDBJ databases">
        <authorList>
            <person name="Nunn A."/>
            <person name="Chopra R."/>
            <person name="Nunn A."/>
            <person name="Contreras Garrido A."/>
        </authorList>
    </citation>
    <scope>NUCLEOTIDE SEQUENCE [LARGE SCALE GENOMIC DNA]</scope>
</reference>
<evidence type="ECO:0000256" key="2">
    <source>
        <dbReference type="ARBA" id="ARBA00022448"/>
    </source>
</evidence>
<dbReference type="GO" id="GO:0006869">
    <property type="term" value="P:lipid transport"/>
    <property type="evidence" value="ECO:0007669"/>
    <property type="project" value="UniProtKB-KW"/>
</dbReference>
<dbReference type="Gene3D" id="2.60.40.150">
    <property type="entry name" value="C2 domain"/>
    <property type="match status" value="3"/>
</dbReference>
<dbReference type="PROSITE" id="PS50004">
    <property type="entry name" value="C2"/>
    <property type="match status" value="2"/>
</dbReference>
<dbReference type="SMART" id="SM00239">
    <property type="entry name" value="C2"/>
    <property type="match status" value="3"/>
</dbReference>
<evidence type="ECO:0000256" key="4">
    <source>
        <dbReference type="ARBA" id="ARBA00023121"/>
    </source>
</evidence>
<dbReference type="InterPro" id="IPR000008">
    <property type="entry name" value="C2_dom"/>
</dbReference>
<evidence type="ECO:0000256" key="7">
    <source>
        <dbReference type="SAM" id="MobiDB-lite"/>
    </source>
</evidence>
<dbReference type="CDD" id="cd00030">
    <property type="entry name" value="C2"/>
    <property type="match status" value="2"/>
</dbReference>
<dbReference type="GO" id="GO:0016020">
    <property type="term" value="C:membrane"/>
    <property type="evidence" value="ECO:0007669"/>
    <property type="project" value="UniProtKB-SubCell"/>
</dbReference>
<keyword evidence="11" id="KW-1185">Reference proteome</keyword>
<feature type="region of interest" description="Disordered" evidence="7">
    <location>
        <begin position="306"/>
        <end position="335"/>
    </location>
</feature>
<evidence type="ECO:0000313" key="11">
    <source>
        <dbReference type="Proteomes" id="UP000836841"/>
    </source>
</evidence>